<reference evidence="1 2" key="1">
    <citation type="submission" date="2020-08" db="EMBL/GenBank/DDBJ databases">
        <title>Sequencing the genomes of 1000 actinobacteria strains.</title>
        <authorList>
            <person name="Klenk H.-P."/>
        </authorList>
    </citation>
    <scope>NUCLEOTIDE SEQUENCE [LARGE SCALE GENOMIC DNA]</scope>
    <source>
        <strain evidence="1 2">DSM 43023</strain>
    </source>
</reference>
<dbReference type="AlphaFoldDB" id="A0A7W7S3D7"/>
<organism evidence="1 2">
    <name type="scientific">Streptosporangium album</name>
    <dbReference type="NCBI Taxonomy" id="47479"/>
    <lineage>
        <taxon>Bacteria</taxon>
        <taxon>Bacillati</taxon>
        <taxon>Actinomycetota</taxon>
        <taxon>Actinomycetes</taxon>
        <taxon>Streptosporangiales</taxon>
        <taxon>Streptosporangiaceae</taxon>
        <taxon>Streptosporangium</taxon>
    </lineage>
</organism>
<gene>
    <name evidence="1" type="ORF">FHR32_006622</name>
</gene>
<comment type="caution">
    <text evidence="1">The sequence shown here is derived from an EMBL/GenBank/DDBJ whole genome shotgun (WGS) entry which is preliminary data.</text>
</comment>
<accession>A0A7W7S3D7</accession>
<proteinExistence type="predicted"/>
<dbReference type="EMBL" id="JACHJU010000003">
    <property type="protein sequence ID" value="MBB4942236.1"/>
    <property type="molecule type" value="Genomic_DNA"/>
</dbReference>
<evidence type="ECO:0000313" key="2">
    <source>
        <dbReference type="Proteomes" id="UP000534286"/>
    </source>
</evidence>
<name>A0A7W7S3D7_9ACTN</name>
<sequence>MEFGGIGAIAMPIRTPLLIKKCGRDTGLTTYQALFSQVTSLKDEVFRQKRGTVCGRAGPA</sequence>
<protein>
    <submittedName>
        <fullName evidence="1">Uncharacterized protein</fullName>
    </submittedName>
</protein>
<dbReference type="Proteomes" id="UP000534286">
    <property type="component" value="Unassembled WGS sequence"/>
</dbReference>
<keyword evidence="2" id="KW-1185">Reference proteome</keyword>
<evidence type="ECO:0000313" key="1">
    <source>
        <dbReference type="EMBL" id="MBB4942236.1"/>
    </source>
</evidence>